<evidence type="ECO:0000313" key="1">
    <source>
        <dbReference type="EMBL" id="EFK97013.1"/>
    </source>
</evidence>
<sequence>ILNGLEFDHEGRVKPQASPYPGSNLFSLASGGAIYVRDPFRLIDEEQLNGGEIVSLEEKDWFLILPYLQENEKLFGIRVEEDLLKVNGEPKSPFEVYRKVRPKSTADINKDGLQEWD</sequence>
<name>D9PHF3_9ZZZZ</name>
<reference evidence="1" key="2">
    <citation type="journal article" date="2011" name="Microb. Ecol.">
        <title>Taxonomic and Functional Metagenomic Profiling of the Microbial Community in the Anoxic Sediment of a Sub-saline Shallow Lake (Laguna de Carrizo, Central Spain).</title>
        <authorList>
            <person name="Ferrer M."/>
            <person name="Guazzaroni M.E."/>
            <person name="Richter M."/>
            <person name="Garcia-Salamanca A."/>
            <person name="Yarza P."/>
            <person name="Suarez-Suarez A."/>
            <person name="Solano J."/>
            <person name="Alcaide M."/>
            <person name="van Dillewijn P."/>
            <person name="Molina-Henares M.A."/>
            <person name="Lopez-Cortes N."/>
            <person name="Al-Ramahi Y."/>
            <person name="Guerrero C."/>
            <person name="Acosta A."/>
            <person name="de Eugenio L.I."/>
            <person name="Martinez V."/>
            <person name="Marques S."/>
            <person name="Rojo F."/>
            <person name="Santero E."/>
            <person name="Genilloud O."/>
            <person name="Perez-Perez J."/>
            <person name="Rossello-Mora R."/>
            <person name="Ramos J.L."/>
        </authorList>
    </citation>
    <scope>NUCLEOTIDE SEQUENCE</scope>
</reference>
<gene>
    <name evidence="1" type="ORF">LDC_0953</name>
</gene>
<proteinExistence type="predicted"/>
<reference evidence="1" key="1">
    <citation type="submission" date="2010-07" db="EMBL/GenBank/DDBJ databases">
        <authorList>
            <consortium name="CONSOLIDER consortium CSD2007-00005"/>
            <person name="Guazzaroni M.-E."/>
            <person name="Richter M."/>
            <person name="Garcia-Salamanca A."/>
            <person name="Yarza P."/>
            <person name="Ferrer M."/>
        </authorList>
    </citation>
    <scope>NUCLEOTIDE SEQUENCE</scope>
</reference>
<organism evidence="1">
    <name type="scientific">sediment metagenome</name>
    <dbReference type="NCBI Taxonomy" id="749907"/>
    <lineage>
        <taxon>unclassified sequences</taxon>
        <taxon>metagenomes</taxon>
        <taxon>ecological metagenomes</taxon>
    </lineage>
</organism>
<dbReference type="AlphaFoldDB" id="D9PHF3"/>
<feature type="non-terminal residue" evidence="1">
    <location>
        <position position="1"/>
    </location>
</feature>
<comment type="caution">
    <text evidence="1">The sequence shown here is derived from an EMBL/GenBank/DDBJ whole genome shotgun (WGS) entry which is preliminary data.</text>
</comment>
<accession>D9PHF3</accession>
<dbReference type="EMBL" id="ADZX01000367">
    <property type="protein sequence ID" value="EFK97013.1"/>
    <property type="molecule type" value="Genomic_DNA"/>
</dbReference>
<protein>
    <submittedName>
        <fullName evidence="1">Uncharacterized protein</fullName>
    </submittedName>
</protein>